<evidence type="ECO:0000313" key="1">
    <source>
        <dbReference type="EMBL" id="GAF99230.1"/>
    </source>
</evidence>
<feature type="non-terminal residue" evidence="1">
    <location>
        <position position="1"/>
    </location>
</feature>
<gene>
    <name evidence="1" type="ORF">S01H1_22168</name>
</gene>
<sequence length="217" mass="24032">VVLLVIAVYWRQGSARQARFEELVAQAQEQMSLAGQVDEATARGHLLKALDSLTQAHKLEPDKPPVSDLQKNIVDKLKQIDRVIELHWINPLWEYNEPGSDPGRVIVNGIDVYVLDKGLDRVYKHLLDDTLQALQELEAEPVLLRKGDQRDPIVVGELVDVVWMEAKGGRLRGSLLVVESGGSVLEYDPIKGIGVLPIGGSDSWIQPQIAGSYEGNF</sequence>
<feature type="non-terminal residue" evidence="1">
    <location>
        <position position="217"/>
    </location>
</feature>
<protein>
    <submittedName>
        <fullName evidence="1">Uncharacterized protein</fullName>
    </submittedName>
</protein>
<organism evidence="1">
    <name type="scientific">marine sediment metagenome</name>
    <dbReference type="NCBI Taxonomy" id="412755"/>
    <lineage>
        <taxon>unclassified sequences</taxon>
        <taxon>metagenomes</taxon>
        <taxon>ecological metagenomes</taxon>
    </lineage>
</organism>
<proteinExistence type="predicted"/>
<dbReference type="AlphaFoldDB" id="X0VFA2"/>
<name>X0VFA2_9ZZZZ</name>
<accession>X0VFA2</accession>
<dbReference type="EMBL" id="BARS01012453">
    <property type="protein sequence ID" value="GAF99230.1"/>
    <property type="molecule type" value="Genomic_DNA"/>
</dbReference>
<reference evidence="1" key="1">
    <citation type="journal article" date="2014" name="Front. Microbiol.">
        <title>High frequency of phylogenetically diverse reductive dehalogenase-homologous genes in deep subseafloor sedimentary metagenomes.</title>
        <authorList>
            <person name="Kawai M."/>
            <person name="Futagami T."/>
            <person name="Toyoda A."/>
            <person name="Takaki Y."/>
            <person name="Nishi S."/>
            <person name="Hori S."/>
            <person name="Arai W."/>
            <person name="Tsubouchi T."/>
            <person name="Morono Y."/>
            <person name="Uchiyama I."/>
            <person name="Ito T."/>
            <person name="Fujiyama A."/>
            <person name="Inagaki F."/>
            <person name="Takami H."/>
        </authorList>
    </citation>
    <scope>NUCLEOTIDE SEQUENCE</scope>
    <source>
        <strain evidence="1">Expedition CK06-06</strain>
    </source>
</reference>
<comment type="caution">
    <text evidence="1">The sequence shown here is derived from an EMBL/GenBank/DDBJ whole genome shotgun (WGS) entry which is preliminary data.</text>
</comment>